<comment type="caution">
    <text evidence="1">The sequence shown here is derived from an EMBL/GenBank/DDBJ whole genome shotgun (WGS) entry which is preliminary data.</text>
</comment>
<name>A0A6L5XN66_9BACT</name>
<dbReference type="RefSeq" id="WP_154512136.1">
    <property type="nucleotide sequence ID" value="NZ_VUMH01000012.1"/>
</dbReference>
<keyword evidence="2" id="KW-1185">Reference proteome</keyword>
<evidence type="ECO:0000313" key="1">
    <source>
        <dbReference type="EMBL" id="MSS28592.1"/>
    </source>
</evidence>
<proteinExistence type="predicted"/>
<sequence>MVNALSKKIFDYAIEWKVNHIYVTVFEEHIGLISLLQNYGFKRYGVKNTTNGAELVFLKDFNTLTGNIVFDYPIINASSNKWVLSVKPEYHTNLFPDSILRTEDSKIISDISHTNSIHKVYIGRALDMPQIRVGDTLIIYRPGENGPKLFHSVVTSLCVVEDIRPRSNFESERDFLDYAAMYSVFDEQDLLYWLHRPGPEMHAIKMTYNVALPKRPNLKALVEQAGLDREAYWGLHQIGDEQFANILKLGNVYEGVVIH</sequence>
<accession>A0A6L5XN66</accession>
<dbReference type="AlphaFoldDB" id="A0A6L5XN66"/>
<evidence type="ECO:0000313" key="2">
    <source>
        <dbReference type="Proteomes" id="UP000477488"/>
    </source>
</evidence>
<reference evidence="1 2" key="1">
    <citation type="submission" date="2019-09" db="EMBL/GenBank/DDBJ databases">
        <title>In-depth cultivation of the pig gut microbiome towards novel bacterial diversity and tailored functional studies.</title>
        <authorList>
            <person name="Wylensek D."/>
            <person name="Hitch T.C.A."/>
            <person name="Clavel T."/>
        </authorList>
    </citation>
    <scope>NUCLEOTIDE SEQUENCE [LARGE SCALE GENOMIC DNA]</scope>
    <source>
        <strain evidence="1 2">PG-178-WT-4</strain>
    </source>
</reference>
<dbReference type="Proteomes" id="UP000477488">
    <property type="component" value="Unassembled WGS sequence"/>
</dbReference>
<dbReference type="GO" id="GO:0016740">
    <property type="term" value="F:transferase activity"/>
    <property type="evidence" value="ECO:0007669"/>
    <property type="project" value="UniProtKB-KW"/>
</dbReference>
<gene>
    <name evidence="1" type="ORF">FYJ44_11245</name>
</gene>
<protein>
    <submittedName>
        <fullName evidence="1">N-acetyltransferase</fullName>
    </submittedName>
</protein>
<organism evidence="1 2">
    <name type="scientific">Desulfovibrio porci</name>
    <dbReference type="NCBI Taxonomy" id="2605782"/>
    <lineage>
        <taxon>Bacteria</taxon>
        <taxon>Pseudomonadati</taxon>
        <taxon>Thermodesulfobacteriota</taxon>
        <taxon>Desulfovibrionia</taxon>
        <taxon>Desulfovibrionales</taxon>
        <taxon>Desulfovibrionaceae</taxon>
        <taxon>Desulfovibrio</taxon>
    </lineage>
</organism>
<keyword evidence="1" id="KW-0808">Transferase</keyword>
<dbReference type="EMBL" id="VUMH01000012">
    <property type="protein sequence ID" value="MSS28592.1"/>
    <property type="molecule type" value="Genomic_DNA"/>
</dbReference>